<evidence type="ECO:0000259" key="6">
    <source>
        <dbReference type="Pfam" id="PF00496"/>
    </source>
</evidence>
<dbReference type="Gene3D" id="3.40.190.10">
    <property type="entry name" value="Periplasmic binding protein-like II"/>
    <property type="match status" value="1"/>
</dbReference>
<sequence>MKYDSLLRSARAFGLAGAFMAWAAVLSGPAFAQTPPNQLVVGFSMTNVLTLDPHAITGRETVQVLANVYDGLVALDPVERSQARPNLAESWDIAEDGMSITFHLREGALFASGNPVTSDDVVWSLKRLMALNMAQSSFLKTHGFTAENAEASFSAPDERTVVVTLPRPVDPQIIVATLGIVGPGSVLDRALVEENASGNDLGSAWLALNSAGSGAYTMQDWRSNERVILTANENYWGEAPLMQRIIWRHIPESQSQRLMLERGDLDIAFQLSPADLSALEANDEVRVESVPSTGFYYLAVSMKDERFAKAQVREALRHLIDYEGLNAAILPYFGRTHQRPINSGFLGLLPDPGYAFDPKKAKGLLAEAGYPDGFSVTLRAVADEPFLNLATAIQSSLAQGGIRASVVTGSGDQVYGAMRERNFELVVGRGGGGQNPHPDSNLRALLYNPDNSDEAQLTNFQGWRTSFYDEELNRMIDEAVVETDPERQVDLYAAIQNRLEEVVPSIQPFSEVITSVAARADITGLVVNPSWSTDLGRVGKER</sequence>
<dbReference type="Proteomes" id="UP001597371">
    <property type="component" value="Unassembled WGS sequence"/>
</dbReference>
<keyword evidence="3" id="KW-0813">Transport</keyword>
<organism evidence="7 8">
    <name type="scientific">Aureimonas populi</name>
    <dbReference type="NCBI Taxonomy" id="1701758"/>
    <lineage>
        <taxon>Bacteria</taxon>
        <taxon>Pseudomonadati</taxon>
        <taxon>Pseudomonadota</taxon>
        <taxon>Alphaproteobacteria</taxon>
        <taxon>Hyphomicrobiales</taxon>
        <taxon>Aurantimonadaceae</taxon>
        <taxon>Aureimonas</taxon>
    </lineage>
</organism>
<evidence type="ECO:0000256" key="2">
    <source>
        <dbReference type="ARBA" id="ARBA00005695"/>
    </source>
</evidence>
<proteinExistence type="inferred from homology"/>
<dbReference type="Gene3D" id="3.90.76.10">
    <property type="entry name" value="Dipeptide-binding Protein, Domain 1"/>
    <property type="match status" value="1"/>
</dbReference>
<evidence type="ECO:0000256" key="5">
    <source>
        <dbReference type="SAM" id="SignalP"/>
    </source>
</evidence>
<dbReference type="RefSeq" id="WP_377946397.1">
    <property type="nucleotide sequence ID" value="NZ_JBHUIJ010000010.1"/>
</dbReference>
<dbReference type="InterPro" id="IPR030678">
    <property type="entry name" value="Peptide/Ni-bd"/>
</dbReference>
<keyword evidence="8" id="KW-1185">Reference proteome</keyword>
<evidence type="ECO:0000256" key="3">
    <source>
        <dbReference type="ARBA" id="ARBA00022448"/>
    </source>
</evidence>
<dbReference type="PANTHER" id="PTHR30290:SF10">
    <property type="entry name" value="PERIPLASMIC OLIGOPEPTIDE-BINDING PROTEIN-RELATED"/>
    <property type="match status" value="1"/>
</dbReference>
<comment type="similarity">
    <text evidence="2">Belongs to the bacterial solute-binding protein 5 family.</text>
</comment>
<feature type="signal peptide" evidence="5">
    <location>
        <begin position="1"/>
        <end position="23"/>
    </location>
</feature>
<dbReference type="InterPro" id="IPR000914">
    <property type="entry name" value="SBP_5_dom"/>
</dbReference>
<evidence type="ECO:0000256" key="4">
    <source>
        <dbReference type="ARBA" id="ARBA00022729"/>
    </source>
</evidence>
<feature type="domain" description="Solute-binding protein family 5" evidence="6">
    <location>
        <begin position="84"/>
        <end position="451"/>
    </location>
</feature>
<dbReference type="InterPro" id="IPR039424">
    <property type="entry name" value="SBP_5"/>
</dbReference>
<dbReference type="Pfam" id="PF00496">
    <property type="entry name" value="SBP_bac_5"/>
    <property type="match status" value="1"/>
</dbReference>
<evidence type="ECO:0000256" key="1">
    <source>
        <dbReference type="ARBA" id="ARBA00004418"/>
    </source>
</evidence>
<dbReference type="PANTHER" id="PTHR30290">
    <property type="entry name" value="PERIPLASMIC BINDING COMPONENT OF ABC TRANSPORTER"/>
    <property type="match status" value="1"/>
</dbReference>
<feature type="chain" id="PRO_5045536982" evidence="5">
    <location>
        <begin position="24"/>
        <end position="542"/>
    </location>
</feature>
<reference evidence="8" key="1">
    <citation type="journal article" date="2019" name="Int. J. Syst. Evol. Microbiol.">
        <title>The Global Catalogue of Microorganisms (GCM) 10K type strain sequencing project: providing services to taxonomists for standard genome sequencing and annotation.</title>
        <authorList>
            <consortium name="The Broad Institute Genomics Platform"/>
            <consortium name="The Broad Institute Genome Sequencing Center for Infectious Disease"/>
            <person name="Wu L."/>
            <person name="Ma J."/>
        </authorList>
    </citation>
    <scope>NUCLEOTIDE SEQUENCE [LARGE SCALE GENOMIC DNA]</scope>
    <source>
        <strain evidence="8">ZS-35-S2</strain>
    </source>
</reference>
<dbReference type="SUPFAM" id="SSF53850">
    <property type="entry name" value="Periplasmic binding protein-like II"/>
    <property type="match status" value="1"/>
</dbReference>
<name>A0ABW5CJY6_9HYPH</name>
<protein>
    <submittedName>
        <fullName evidence="7">ABC transporter substrate-binding protein</fullName>
    </submittedName>
</protein>
<dbReference type="PIRSF" id="PIRSF002741">
    <property type="entry name" value="MppA"/>
    <property type="match status" value="1"/>
</dbReference>
<gene>
    <name evidence="7" type="ORF">ACFSKQ_09090</name>
</gene>
<dbReference type="Gene3D" id="3.10.105.10">
    <property type="entry name" value="Dipeptide-binding Protein, Domain 3"/>
    <property type="match status" value="1"/>
</dbReference>
<evidence type="ECO:0000313" key="7">
    <source>
        <dbReference type="EMBL" id="MFD2237620.1"/>
    </source>
</evidence>
<comment type="caution">
    <text evidence="7">The sequence shown here is derived from an EMBL/GenBank/DDBJ whole genome shotgun (WGS) entry which is preliminary data.</text>
</comment>
<accession>A0ABW5CJY6</accession>
<dbReference type="CDD" id="cd08512">
    <property type="entry name" value="PBP2_NikA_DppA_OppA_like_7"/>
    <property type="match status" value="1"/>
</dbReference>
<dbReference type="EMBL" id="JBHUIJ010000010">
    <property type="protein sequence ID" value="MFD2237620.1"/>
    <property type="molecule type" value="Genomic_DNA"/>
</dbReference>
<comment type="subcellular location">
    <subcellularLocation>
        <location evidence="1">Periplasm</location>
    </subcellularLocation>
</comment>
<keyword evidence="4 5" id="KW-0732">Signal</keyword>
<evidence type="ECO:0000313" key="8">
    <source>
        <dbReference type="Proteomes" id="UP001597371"/>
    </source>
</evidence>